<keyword evidence="4" id="KW-0378">Hydrolase</keyword>
<dbReference type="Proteomes" id="UP000198820">
    <property type="component" value="Unassembled WGS sequence"/>
</dbReference>
<evidence type="ECO:0000256" key="2">
    <source>
        <dbReference type="ARBA" id="ARBA00022438"/>
    </source>
</evidence>
<evidence type="ECO:0000256" key="4">
    <source>
        <dbReference type="ARBA" id="ARBA00022801"/>
    </source>
</evidence>
<accession>A0A1H3WM40</accession>
<dbReference type="Pfam" id="PF00883">
    <property type="entry name" value="Peptidase_M17"/>
    <property type="match status" value="1"/>
</dbReference>
<comment type="similarity">
    <text evidence="1">Belongs to the peptidase M17 family.</text>
</comment>
<protein>
    <submittedName>
        <fullName evidence="7">Leucyl aminopeptidase</fullName>
    </submittedName>
</protein>
<dbReference type="InterPro" id="IPR011356">
    <property type="entry name" value="Leucine_aapep/pepB"/>
</dbReference>
<dbReference type="GO" id="GO:0070006">
    <property type="term" value="F:metalloaminopeptidase activity"/>
    <property type="evidence" value="ECO:0007669"/>
    <property type="project" value="InterPro"/>
</dbReference>
<evidence type="ECO:0000256" key="3">
    <source>
        <dbReference type="ARBA" id="ARBA00022670"/>
    </source>
</evidence>
<dbReference type="PRINTS" id="PR00481">
    <property type="entry name" value="LAMNOPPTDASE"/>
</dbReference>
<keyword evidence="5" id="KW-0464">Manganese</keyword>
<evidence type="ECO:0000256" key="1">
    <source>
        <dbReference type="ARBA" id="ARBA00009528"/>
    </source>
</evidence>
<dbReference type="PROSITE" id="PS00631">
    <property type="entry name" value="CYTOSOL_AP"/>
    <property type="match status" value="1"/>
</dbReference>
<gene>
    <name evidence="7" type="ORF">SAMN05421540_10256</name>
</gene>
<reference evidence="7 8" key="1">
    <citation type="submission" date="2016-10" db="EMBL/GenBank/DDBJ databases">
        <authorList>
            <person name="de Groot N.N."/>
        </authorList>
    </citation>
    <scope>NUCLEOTIDE SEQUENCE [LARGE SCALE GENOMIC DNA]</scope>
    <source>
        <strain evidence="7 8">DSM 23581</strain>
    </source>
</reference>
<evidence type="ECO:0000259" key="6">
    <source>
        <dbReference type="PROSITE" id="PS00631"/>
    </source>
</evidence>
<dbReference type="InterPro" id="IPR000819">
    <property type="entry name" value="Peptidase_M17_C"/>
</dbReference>
<evidence type="ECO:0000256" key="5">
    <source>
        <dbReference type="ARBA" id="ARBA00023211"/>
    </source>
</evidence>
<dbReference type="GO" id="GO:0006508">
    <property type="term" value="P:proteolysis"/>
    <property type="evidence" value="ECO:0007669"/>
    <property type="project" value="UniProtKB-KW"/>
</dbReference>
<keyword evidence="3" id="KW-0645">Protease</keyword>
<dbReference type="PANTHER" id="PTHR11963:SF23">
    <property type="entry name" value="CYTOSOL AMINOPEPTIDASE"/>
    <property type="match status" value="1"/>
</dbReference>
<dbReference type="CDD" id="cd00433">
    <property type="entry name" value="Peptidase_M17"/>
    <property type="match status" value="1"/>
</dbReference>
<dbReference type="SUPFAM" id="SSF53187">
    <property type="entry name" value="Zn-dependent exopeptidases"/>
    <property type="match status" value="1"/>
</dbReference>
<name>A0A1H3WM40_9FLAO</name>
<dbReference type="STRING" id="908615.SAMN05421540_10256"/>
<dbReference type="RefSeq" id="WP_093238944.1">
    <property type="nucleotide sequence ID" value="NZ_FNQF01000002.1"/>
</dbReference>
<keyword evidence="2 7" id="KW-0031">Aminopeptidase</keyword>
<dbReference type="GO" id="GO:0005737">
    <property type="term" value="C:cytoplasm"/>
    <property type="evidence" value="ECO:0007669"/>
    <property type="project" value="InterPro"/>
</dbReference>
<keyword evidence="8" id="KW-1185">Reference proteome</keyword>
<dbReference type="GO" id="GO:0030145">
    <property type="term" value="F:manganese ion binding"/>
    <property type="evidence" value="ECO:0007669"/>
    <property type="project" value="InterPro"/>
</dbReference>
<sequence length="481" mass="52634">MNFSHLNLEIRPIQSQEKLSQNTSQILLITAEDQLEDKKLNALLTSKIKEVFEKKENKIFTHIADREYFICVISSREFNKNKSLGISLYKDLKDENVNAVFMNGLQQLSKEQNQAFLEGFYYGSYQFKAYKKKENTSKITAYISQTIYEEIAIGQIKNLAESVALTRNLVNEPPNKLNALMFSKQVEEAGKHFGFETEILHEQKITELGMGGLLGVNQGSEVPPTFNIMTYAPENAVNTAPLVLVGKGVMFDTGGYSLKIKGGMSGMKADMGGGATVLGIISAVAKNKLPYHIVGLVPATDNKIDGKALLVDDVITMMDGTNVEIQNTDAEGRLVLADALVYAKKYKPQLVIDIATLTGAAAAITGPFGIASAGNQQEDIDELKQAGEKTYERLFQLPLWEEFADLLKSDVADLKNIGGPIGGASTAAQFLKHFTAYNWMHLDIAGAAFLDKPAGTLPAGATGVGVRLVYDFIQNRSVKNN</sequence>
<dbReference type="InterPro" id="IPR043472">
    <property type="entry name" value="Macro_dom-like"/>
</dbReference>
<feature type="domain" description="Cytosol aminopeptidase" evidence="6">
    <location>
        <begin position="327"/>
        <end position="334"/>
    </location>
</feature>
<dbReference type="Gene3D" id="3.40.220.10">
    <property type="entry name" value="Leucine Aminopeptidase, subunit E, domain 1"/>
    <property type="match status" value="1"/>
</dbReference>
<organism evidence="7 8">
    <name type="scientific">Psychroflexus halocasei</name>
    <dbReference type="NCBI Taxonomy" id="908615"/>
    <lineage>
        <taxon>Bacteria</taxon>
        <taxon>Pseudomonadati</taxon>
        <taxon>Bacteroidota</taxon>
        <taxon>Flavobacteriia</taxon>
        <taxon>Flavobacteriales</taxon>
        <taxon>Flavobacteriaceae</taxon>
        <taxon>Psychroflexus</taxon>
    </lineage>
</organism>
<evidence type="ECO:0000313" key="8">
    <source>
        <dbReference type="Proteomes" id="UP000198820"/>
    </source>
</evidence>
<dbReference type="AlphaFoldDB" id="A0A1H3WM40"/>
<dbReference type="EMBL" id="FNQF01000002">
    <property type="protein sequence ID" value="SDZ88030.1"/>
    <property type="molecule type" value="Genomic_DNA"/>
</dbReference>
<dbReference type="Gene3D" id="3.40.630.10">
    <property type="entry name" value="Zn peptidases"/>
    <property type="match status" value="1"/>
</dbReference>
<dbReference type="PANTHER" id="PTHR11963">
    <property type="entry name" value="LEUCINE AMINOPEPTIDASE-RELATED"/>
    <property type="match status" value="1"/>
</dbReference>
<evidence type="ECO:0000313" key="7">
    <source>
        <dbReference type="EMBL" id="SDZ88030.1"/>
    </source>
</evidence>
<proteinExistence type="inferred from homology"/>